<gene>
    <name evidence="2" type="ORF">MHBO_001361</name>
</gene>
<feature type="region of interest" description="Disordered" evidence="1">
    <location>
        <begin position="199"/>
        <end position="277"/>
    </location>
</feature>
<dbReference type="EMBL" id="JBDODL010000323">
    <property type="protein sequence ID" value="MES1919551.1"/>
    <property type="molecule type" value="Genomic_DNA"/>
</dbReference>
<evidence type="ECO:0000313" key="3">
    <source>
        <dbReference type="Proteomes" id="UP001439008"/>
    </source>
</evidence>
<accession>A0ABV2AIP3</accession>
<sequence length="391" mass="45489">MASNFDEPLSGLTEALYEESDVKGLDKRLLNLNREKLKNDLKEEKTKNQTFVTPKFRSLMTKQIYSILVPKTEAIFRRRKTVIEFDTSHDFFDRKYKEPIPKNVLGRKDDRAEEKAKTVTVVDSDNIIEKIKLSLQNFKSSNKKMANIAKKQNSKLSDSAKNNITKVKKFSKIDSSESEDIFENVGAYKFKPMADFDLEHDKSEKTKHKMDREKNKLRRYKTNKIPASQNKMLKEKPQKPRYKKRKNNDCAKESEHKTGKSPKRFLNSRTEALPASKLAKEVRKNLAPRNRKSIYSRIEAEIKDESGAAKEEIENVGFKGVFRDTVDPYDIYPNTDFNANLNAESDSEKMKNKLKKPNPKSKSFKSGKKVKQGIKKHEKQWEKIKQKLKQN</sequence>
<feature type="compositionally biased region" description="Basic and acidic residues" evidence="1">
    <location>
        <begin position="199"/>
        <end position="214"/>
    </location>
</feature>
<proteinExistence type="predicted"/>
<keyword evidence="3" id="KW-1185">Reference proteome</keyword>
<evidence type="ECO:0000256" key="1">
    <source>
        <dbReference type="SAM" id="MobiDB-lite"/>
    </source>
</evidence>
<name>A0ABV2AIP3_9EUKA</name>
<protein>
    <submittedName>
        <fullName evidence="2">Uncharacterized protein</fullName>
    </submittedName>
</protein>
<feature type="region of interest" description="Disordered" evidence="1">
    <location>
        <begin position="338"/>
        <end position="391"/>
    </location>
</feature>
<comment type="caution">
    <text evidence="2">The sequence shown here is derived from an EMBL/GenBank/DDBJ whole genome shotgun (WGS) entry which is preliminary data.</text>
</comment>
<organism evidence="2 3">
    <name type="scientific">Bonamia ostreae</name>
    <dbReference type="NCBI Taxonomy" id="126728"/>
    <lineage>
        <taxon>Eukaryota</taxon>
        <taxon>Sar</taxon>
        <taxon>Rhizaria</taxon>
        <taxon>Endomyxa</taxon>
        <taxon>Ascetosporea</taxon>
        <taxon>Haplosporida</taxon>
        <taxon>Bonamia</taxon>
    </lineage>
</organism>
<feature type="compositionally biased region" description="Basic and acidic residues" evidence="1">
    <location>
        <begin position="247"/>
        <end position="258"/>
    </location>
</feature>
<dbReference type="Proteomes" id="UP001439008">
    <property type="component" value="Unassembled WGS sequence"/>
</dbReference>
<evidence type="ECO:0000313" key="2">
    <source>
        <dbReference type="EMBL" id="MES1919551.1"/>
    </source>
</evidence>
<reference evidence="2 3" key="1">
    <citation type="journal article" date="2024" name="BMC Biol.">
        <title>Comparative genomics of Ascetosporea gives new insight into the evolutionary basis for animal parasitism in Rhizaria.</title>
        <authorList>
            <person name="Hiltunen Thoren M."/>
            <person name="Onut-Brannstrom I."/>
            <person name="Alfjorden A."/>
            <person name="Peckova H."/>
            <person name="Swords F."/>
            <person name="Hooper C."/>
            <person name="Holzer A.S."/>
            <person name="Bass D."/>
            <person name="Burki F."/>
        </authorList>
    </citation>
    <scope>NUCLEOTIDE SEQUENCE [LARGE SCALE GENOMIC DNA]</scope>
    <source>
        <strain evidence="2">20-A016</strain>
    </source>
</reference>
<feature type="compositionally biased region" description="Basic residues" evidence="1">
    <location>
        <begin position="352"/>
        <end position="378"/>
    </location>
</feature>